<evidence type="ECO:0000313" key="2">
    <source>
        <dbReference type="Proteomes" id="UP001163603"/>
    </source>
</evidence>
<name>A0ACC0YWL6_9ROSI</name>
<proteinExistence type="predicted"/>
<dbReference type="Proteomes" id="UP001163603">
    <property type="component" value="Chromosome 4"/>
</dbReference>
<keyword evidence="2" id="KW-1185">Reference proteome</keyword>
<gene>
    <name evidence="1" type="ORF">Pint_18962</name>
</gene>
<evidence type="ECO:0000313" key="1">
    <source>
        <dbReference type="EMBL" id="KAJ0042326.1"/>
    </source>
</evidence>
<sequence>MASSNNYILSILSSILLLSVSPITSISIPEKYTQCLSVNSKLPVPLSTLYTPNNSSSYSQILLSTAQNLRFTGSSVPKPEFIFTPLQESHVQAAVICSKELGIHIRIRSGGHDYEGASYVSEIEIPFIIVDLANLRSISINIDDNSAWVEAGAMLGEVYYRIAEKSNIHAFPAGACTTLGMGGHITGGAYGFLLRKYGLGADNVLDARIVDARGRVLNRAAMGEDLFWAIRGGGGGSFGIIVSWKIKLVPVPPTVTVFNVAKTLEQGATKLFHKWQQIAHTLDEDLFLRVSLQVQGAEQDGEKKVTCLYTALYLGGAEKLIQIMQERFPELGLTRKDCNETTWIKSVIYNGLFPSDAPPEVLLQRQNVFKGYFKGKSDFVKEAIPETAFEGLWKRLLEGEDKEVILFNPYGGMMNKIPESATPFPYRQGIVFEIAYTVLWGDDNKSAKKDIEWIRNIYEYMAPYVSKNPRGAYVNYKDFDLGMNKNGNTSFTKARVWGDKYFKGNFQRLVRAKTKIDPENFFRHEQSIPPLPLKG</sequence>
<accession>A0ACC0YWL6</accession>
<comment type="caution">
    <text evidence="1">The sequence shown here is derived from an EMBL/GenBank/DDBJ whole genome shotgun (WGS) entry which is preliminary data.</text>
</comment>
<protein>
    <submittedName>
        <fullName evidence="1">Uncharacterized protein</fullName>
    </submittedName>
</protein>
<organism evidence="1 2">
    <name type="scientific">Pistacia integerrima</name>
    <dbReference type="NCBI Taxonomy" id="434235"/>
    <lineage>
        <taxon>Eukaryota</taxon>
        <taxon>Viridiplantae</taxon>
        <taxon>Streptophyta</taxon>
        <taxon>Embryophyta</taxon>
        <taxon>Tracheophyta</taxon>
        <taxon>Spermatophyta</taxon>
        <taxon>Magnoliopsida</taxon>
        <taxon>eudicotyledons</taxon>
        <taxon>Gunneridae</taxon>
        <taxon>Pentapetalae</taxon>
        <taxon>rosids</taxon>
        <taxon>malvids</taxon>
        <taxon>Sapindales</taxon>
        <taxon>Anacardiaceae</taxon>
        <taxon>Pistacia</taxon>
    </lineage>
</organism>
<reference evidence="2" key="1">
    <citation type="journal article" date="2023" name="G3 (Bethesda)">
        <title>Genome assembly and association tests identify interacting loci associated with vigor, precocity, and sex in interspecific pistachio rootstocks.</title>
        <authorList>
            <person name="Palmer W."/>
            <person name="Jacygrad E."/>
            <person name="Sagayaradj S."/>
            <person name="Cavanaugh K."/>
            <person name="Han R."/>
            <person name="Bertier L."/>
            <person name="Beede B."/>
            <person name="Kafkas S."/>
            <person name="Golino D."/>
            <person name="Preece J."/>
            <person name="Michelmore R."/>
        </authorList>
    </citation>
    <scope>NUCLEOTIDE SEQUENCE [LARGE SCALE GENOMIC DNA]</scope>
</reference>
<dbReference type="EMBL" id="CM047739">
    <property type="protein sequence ID" value="KAJ0042326.1"/>
    <property type="molecule type" value="Genomic_DNA"/>
</dbReference>